<dbReference type="SUPFAM" id="SSF56300">
    <property type="entry name" value="Metallo-dependent phosphatases"/>
    <property type="match status" value="1"/>
</dbReference>
<feature type="domain" description="Purple acid phosphatase N-terminal" evidence="4">
    <location>
        <begin position="39"/>
        <end position="105"/>
    </location>
</feature>
<dbReference type="PROSITE" id="PS51257">
    <property type="entry name" value="PROKAR_LIPOPROTEIN"/>
    <property type="match status" value="1"/>
</dbReference>
<dbReference type="RefSeq" id="WP_104418326.1">
    <property type="nucleotide sequence ID" value="NZ_PTJC01000005.1"/>
</dbReference>
<dbReference type="PANTHER" id="PTHR22953:SF153">
    <property type="entry name" value="PURPLE ACID PHOSPHATASE"/>
    <property type="match status" value="1"/>
</dbReference>
<evidence type="ECO:0000259" key="3">
    <source>
        <dbReference type="Pfam" id="PF00149"/>
    </source>
</evidence>
<evidence type="ECO:0000313" key="5">
    <source>
        <dbReference type="EMBL" id="PPK87734.1"/>
    </source>
</evidence>
<dbReference type="InterPro" id="IPR003961">
    <property type="entry name" value="FN3_dom"/>
</dbReference>
<evidence type="ECO:0000256" key="2">
    <source>
        <dbReference type="SAM" id="SignalP"/>
    </source>
</evidence>
<dbReference type="GO" id="GO:0046872">
    <property type="term" value="F:metal ion binding"/>
    <property type="evidence" value="ECO:0007669"/>
    <property type="project" value="InterPro"/>
</dbReference>
<dbReference type="InterPro" id="IPR039331">
    <property type="entry name" value="PAPs-like"/>
</dbReference>
<protein>
    <submittedName>
        <fullName evidence="5">Calcineurin-like phosphoesterase family protein</fullName>
    </submittedName>
</protein>
<dbReference type="InterPro" id="IPR004843">
    <property type="entry name" value="Calcineurin-like_PHP"/>
</dbReference>
<comment type="caution">
    <text evidence="5">The sequence shown here is derived from an EMBL/GenBank/DDBJ whole genome shotgun (WGS) entry which is preliminary data.</text>
</comment>
<feature type="domain" description="Calcineurin-like phosphoesterase" evidence="3">
    <location>
        <begin position="125"/>
        <end position="309"/>
    </location>
</feature>
<accession>A0A2S6I8B0</accession>
<name>A0A2S6I8B0_9BACT</name>
<gene>
    <name evidence="5" type="ORF">CLV84_0684</name>
</gene>
<feature type="signal peptide" evidence="2">
    <location>
        <begin position="1"/>
        <end position="23"/>
    </location>
</feature>
<dbReference type="SUPFAM" id="SSF49363">
    <property type="entry name" value="Purple acid phosphatase, N-terminal domain"/>
    <property type="match status" value="1"/>
</dbReference>
<dbReference type="InterPro" id="IPR029052">
    <property type="entry name" value="Metallo-depent_PP-like"/>
</dbReference>
<dbReference type="GO" id="GO:0003993">
    <property type="term" value="F:acid phosphatase activity"/>
    <property type="evidence" value="ECO:0007669"/>
    <property type="project" value="InterPro"/>
</dbReference>
<dbReference type="Pfam" id="PF00149">
    <property type="entry name" value="Metallophos"/>
    <property type="match status" value="1"/>
</dbReference>
<dbReference type="EMBL" id="PTJC01000005">
    <property type="protein sequence ID" value="PPK87734.1"/>
    <property type="molecule type" value="Genomic_DNA"/>
</dbReference>
<dbReference type="CDD" id="cd00063">
    <property type="entry name" value="FN3"/>
    <property type="match status" value="1"/>
</dbReference>
<organism evidence="5 6">
    <name type="scientific">Neolewinella xylanilytica</name>
    <dbReference type="NCBI Taxonomy" id="1514080"/>
    <lineage>
        <taxon>Bacteria</taxon>
        <taxon>Pseudomonadati</taxon>
        <taxon>Bacteroidota</taxon>
        <taxon>Saprospiria</taxon>
        <taxon>Saprospirales</taxon>
        <taxon>Lewinellaceae</taxon>
        <taxon>Neolewinella</taxon>
    </lineage>
</organism>
<dbReference type="OrthoDB" id="9809781at2"/>
<sequence length="399" mass="44178">MKRLPFLLCVAGLLLGCSTYTPAGRTNLARAPYLQMALGDSATVLWRTRAGEEAAVAYRRVGTKTWETAVGKVRPTNTGVVENEVVLTGLVPGEPYTYRVLTDGRQLLKTDPVFPAPLADTATRFRFFAVGDIGEPEETEGTPGWLNDALVRDPTTYRFGLLLGDIVYPTGQSAVYDERLFDHFAGYFPTTPVYAVLGNHDWHEPEANYMEEWKLPGNEHYYAFRQGNVRFLALDSGANGELYDSTAQLAWLESELARPSEATTWTVVYLHHNGKSCTYKQDYPAVMGLYGLFERYNVDLVLNGHAHTYERLRPMDGNGTPGAEGFTSITIGSGGKLRGTKGDPTPYTPDPENCRHPDLVARAVHDWVYLGLSVEGDTIVGTAYRTRDNAVVDTFSITR</sequence>
<dbReference type="InterPro" id="IPR008963">
    <property type="entry name" value="Purple_acid_Pase-like_N"/>
</dbReference>
<keyword evidence="6" id="KW-1185">Reference proteome</keyword>
<dbReference type="AlphaFoldDB" id="A0A2S6I8B0"/>
<evidence type="ECO:0000259" key="4">
    <source>
        <dbReference type="Pfam" id="PF16656"/>
    </source>
</evidence>
<reference evidence="5 6" key="1">
    <citation type="submission" date="2018-02" db="EMBL/GenBank/DDBJ databases">
        <title>Genomic Encyclopedia of Archaeal and Bacterial Type Strains, Phase II (KMG-II): from individual species to whole genera.</title>
        <authorList>
            <person name="Goeker M."/>
        </authorList>
    </citation>
    <scope>NUCLEOTIDE SEQUENCE [LARGE SCALE GENOMIC DNA]</scope>
    <source>
        <strain evidence="5 6">DSM 29526</strain>
    </source>
</reference>
<dbReference type="InterPro" id="IPR015914">
    <property type="entry name" value="PAPs_N"/>
</dbReference>
<dbReference type="PANTHER" id="PTHR22953">
    <property type="entry name" value="ACID PHOSPHATASE RELATED"/>
    <property type="match status" value="1"/>
</dbReference>
<proteinExistence type="predicted"/>
<dbReference type="Proteomes" id="UP000237662">
    <property type="component" value="Unassembled WGS sequence"/>
</dbReference>
<evidence type="ECO:0000256" key="1">
    <source>
        <dbReference type="ARBA" id="ARBA00022729"/>
    </source>
</evidence>
<dbReference type="Gene3D" id="3.60.21.10">
    <property type="match status" value="1"/>
</dbReference>
<dbReference type="Pfam" id="PF16656">
    <property type="entry name" value="Pur_ac_phosph_N"/>
    <property type="match status" value="1"/>
</dbReference>
<evidence type="ECO:0000313" key="6">
    <source>
        <dbReference type="Proteomes" id="UP000237662"/>
    </source>
</evidence>
<feature type="chain" id="PRO_5015770238" evidence="2">
    <location>
        <begin position="24"/>
        <end position="399"/>
    </location>
</feature>
<keyword evidence="1 2" id="KW-0732">Signal</keyword>